<feature type="transmembrane region" description="Helical" evidence="1">
    <location>
        <begin position="59"/>
        <end position="78"/>
    </location>
</feature>
<feature type="transmembrane region" description="Helical" evidence="1">
    <location>
        <begin position="204"/>
        <end position="222"/>
    </location>
</feature>
<accession>A0A0P0Z1F4</accession>
<organism evidence="3">
    <name type="scientific">Aureimonas frigidaquae</name>
    <dbReference type="NCBI Taxonomy" id="424757"/>
    <lineage>
        <taxon>Bacteria</taxon>
        <taxon>Pseudomonadati</taxon>
        <taxon>Pseudomonadota</taxon>
        <taxon>Alphaproteobacteria</taxon>
        <taxon>Hyphomicrobiales</taxon>
        <taxon>Aurantimonadaceae</taxon>
        <taxon>Aureimonas</taxon>
    </lineage>
</organism>
<dbReference type="GO" id="GO:0016020">
    <property type="term" value="C:membrane"/>
    <property type="evidence" value="ECO:0007669"/>
    <property type="project" value="InterPro"/>
</dbReference>
<keyword evidence="1" id="KW-0812">Transmembrane</keyword>
<dbReference type="PANTHER" id="PTHR22911:SF76">
    <property type="entry name" value="EAMA DOMAIN-CONTAINING PROTEIN"/>
    <property type="match status" value="1"/>
</dbReference>
<feature type="domain" description="EamA" evidence="2">
    <location>
        <begin position="145"/>
        <end position="276"/>
    </location>
</feature>
<evidence type="ECO:0000313" key="3">
    <source>
        <dbReference type="EMBL" id="BAT27856.1"/>
    </source>
</evidence>
<keyword evidence="1" id="KW-0472">Membrane</keyword>
<feature type="transmembrane region" description="Helical" evidence="1">
    <location>
        <begin position="144"/>
        <end position="163"/>
    </location>
</feature>
<evidence type="ECO:0000256" key="1">
    <source>
        <dbReference type="SAM" id="Phobius"/>
    </source>
</evidence>
<feature type="transmembrane region" description="Helical" evidence="1">
    <location>
        <begin position="114"/>
        <end position="132"/>
    </location>
</feature>
<dbReference type="PANTHER" id="PTHR22911">
    <property type="entry name" value="ACYL-MALONYL CONDENSING ENZYME-RELATED"/>
    <property type="match status" value="1"/>
</dbReference>
<protein>
    <recommendedName>
        <fullName evidence="2">EamA domain-containing protein</fullName>
    </recommendedName>
</protein>
<dbReference type="InterPro" id="IPR037185">
    <property type="entry name" value="EmrE-like"/>
</dbReference>
<feature type="domain" description="EamA" evidence="2">
    <location>
        <begin position="5"/>
        <end position="131"/>
    </location>
</feature>
<dbReference type="Pfam" id="PF00892">
    <property type="entry name" value="EamA"/>
    <property type="match status" value="2"/>
</dbReference>
<feature type="transmembrane region" description="Helical" evidence="1">
    <location>
        <begin position="175"/>
        <end position="192"/>
    </location>
</feature>
<dbReference type="EMBL" id="LC066376">
    <property type="protein sequence ID" value="BAT27856.1"/>
    <property type="molecule type" value="Genomic_DNA"/>
</dbReference>
<feature type="transmembrane region" description="Helical" evidence="1">
    <location>
        <begin position="90"/>
        <end position="107"/>
    </location>
</feature>
<reference evidence="3" key="1">
    <citation type="journal article" date="2015" name="Proc. Natl. Acad. Sci. U.S.A.">
        <title>Bacterial clade with the ribosomal RNA operon on a small plasmid rather than the chromosome.</title>
        <authorList>
            <person name="Anda M."/>
            <person name="Ohtsubo Y."/>
            <person name="Okubo T."/>
            <person name="Sugawara M."/>
            <person name="Nagata Y."/>
            <person name="Tsuda M."/>
            <person name="Minamisawa K."/>
            <person name="Mitsui H."/>
        </authorList>
    </citation>
    <scope>NUCLEOTIDE SEQUENCE</scope>
    <source>
        <strain evidence="3">JCM 14755</strain>
    </source>
</reference>
<feature type="transmembrane region" description="Helical" evidence="1">
    <location>
        <begin position="29"/>
        <end position="47"/>
    </location>
</feature>
<proteinExistence type="predicted"/>
<evidence type="ECO:0000259" key="2">
    <source>
        <dbReference type="Pfam" id="PF00892"/>
    </source>
</evidence>
<feature type="transmembrane region" description="Helical" evidence="1">
    <location>
        <begin position="231"/>
        <end position="251"/>
    </location>
</feature>
<keyword evidence="1" id="KW-1133">Transmembrane helix</keyword>
<name>A0A0P0Z1F4_9HYPH</name>
<feature type="transmembrane region" description="Helical" evidence="1">
    <location>
        <begin position="257"/>
        <end position="277"/>
    </location>
</feature>
<dbReference type="AlphaFoldDB" id="A0A0P0Z1F4"/>
<dbReference type="InterPro" id="IPR000620">
    <property type="entry name" value="EamA_dom"/>
</dbReference>
<dbReference type="SUPFAM" id="SSF103481">
    <property type="entry name" value="Multidrug resistance efflux transporter EmrE"/>
    <property type="match status" value="2"/>
</dbReference>
<sequence length="281" mass="28874">MVGVTAIGFWAVLALLTVATRGIPPLQVLALSFGVAFLAGMLVLALRGRAALERLRQPLAPWLTAFCALFLYHALYFYALATIPPARASLIAYLWPLLIVLMAAWLPGGQSLRARHLAGAAMGLLGTALIFADGSAPIQDAGSLSGYAAAGACALIWSGYSVANRRFSQVPSEMLVGVCGAVALAGGLLHFALEDSVRPDALQWGAIVLLGIGPVGLAFLAWDHATKHGNLPLLGALSYLAPLASTLLLVLTGLAPASLAIGLAALLIVGGAGLASLSPRR</sequence>